<evidence type="ECO:0000313" key="1">
    <source>
        <dbReference type="EMBL" id="MPC27561.1"/>
    </source>
</evidence>
<sequence length="66" mass="7246">MGVLVVAGTGVPLIMVYFALHICQARDNEVTCKADSLQKLPIDLYLLDYVKEVLGGAFRVTRLPPL</sequence>
<dbReference type="AlphaFoldDB" id="A0A5B7E0Q0"/>
<dbReference type="EMBL" id="VSRR010001767">
    <property type="protein sequence ID" value="MPC27561.1"/>
    <property type="molecule type" value="Genomic_DNA"/>
</dbReference>
<protein>
    <submittedName>
        <fullName evidence="1">Uncharacterized protein</fullName>
    </submittedName>
</protein>
<gene>
    <name evidence="1" type="ORF">E2C01_020734</name>
</gene>
<name>A0A5B7E0Q0_PORTR</name>
<dbReference type="Proteomes" id="UP000324222">
    <property type="component" value="Unassembled WGS sequence"/>
</dbReference>
<accession>A0A5B7E0Q0</accession>
<proteinExistence type="predicted"/>
<keyword evidence="2" id="KW-1185">Reference proteome</keyword>
<organism evidence="1 2">
    <name type="scientific">Portunus trituberculatus</name>
    <name type="common">Swimming crab</name>
    <name type="synonym">Neptunus trituberculatus</name>
    <dbReference type="NCBI Taxonomy" id="210409"/>
    <lineage>
        <taxon>Eukaryota</taxon>
        <taxon>Metazoa</taxon>
        <taxon>Ecdysozoa</taxon>
        <taxon>Arthropoda</taxon>
        <taxon>Crustacea</taxon>
        <taxon>Multicrustacea</taxon>
        <taxon>Malacostraca</taxon>
        <taxon>Eumalacostraca</taxon>
        <taxon>Eucarida</taxon>
        <taxon>Decapoda</taxon>
        <taxon>Pleocyemata</taxon>
        <taxon>Brachyura</taxon>
        <taxon>Eubrachyura</taxon>
        <taxon>Portunoidea</taxon>
        <taxon>Portunidae</taxon>
        <taxon>Portuninae</taxon>
        <taxon>Portunus</taxon>
    </lineage>
</organism>
<comment type="caution">
    <text evidence="1">The sequence shown here is derived from an EMBL/GenBank/DDBJ whole genome shotgun (WGS) entry which is preliminary data.</text>
</comment>
<reference evidence="1 2" key="1">
    <citation type="submission" date="2019-05" db="EMBL/GenBank/DDBJ databases">
        <title>Another draft genome of Portunus trituberculatus and its Hox gene families provides insights of decapod evolution.</title>
        <authorList>
            <person name="Jeong J.-H."/>
            <person name="Song I."/>
            <person name="Kim S."/>
            <person name="Choi T."/>
            <person name="Kim D."/>
            <person name="Ryu S."/>
            <person name="Kim W."/>
        </authorList>
    </citation>
    <scope>NUCLEOTIDE SEQUENCE [LARGE SCALE GENOMIC DNA]</scope>
    <source>
        <tissue evidence="1">Muscle</tissue>
    </source>
</reference>
<evidence type="ECO:0000313" key="2">
    <source>
        <dbReference type="Proteomes" id="UP000324222"/>
    </source>
</evidence>